<dbReference type="SMR" id="V7BWC1"/>
<evidence type="ECO:0000313" key="3">
    <source>
        <dbReference type="Proteomes" id="UP000000226"/>
    </source>
</evidence>
<keyword evidence="1" id="KW-0812">Transmembrane</keyword>
<dbReference type="AlphaFoldDB" id="V7BWC1"/>
<accession>V7BWC1</accession>
<evidence type="ECO:0000256" key="1">
    <source>
        <dbReference type="SAM" id="Phobius"/>
    </source>
</evidence>
<organism evidence="2 3">
    <name type="scientific">Phaseolus vulgaris</name>
    <name type="common">Kidney bean</name>
    <name type="synonym">French bean</name>
    <dbReference type="NCBI Taxonomy" id="3885"/>
    <lineage>
        <taxon>Eukaryota</taxon>
        <taxon>Viridiplantae</taxon>
        <taxon>Streptophyta</taxon>
        <taxon>Embryophyta</taxon>
        <taxon>Tracheophyta</taxon>
        <taxon>Spermatophyta</taxon>
        <taxon>Magnoliopsida</taxon>
        <taxon>eudicotyledons</taxon>
        <taxon>Gunneridae</taxon>
        <taxon>Pentapetalae</taxon>
        <taxon>rosids</taxon>
        <taxon>fabids</taxon>
        <taxon>Fabales</taxon>
        <taxon>Fabaceae</taxon>
        <taxon>Papilionoideae</taxon>
        <taxon>50 kb inversion clade</taxon>
        <taxon>NPAAA clade</taxon>
        <taxon>indigoferoid/millettioid clade</taxon>
        <taxon>Phaseoleae</taxon>
        <taxon>Phaseolus</taxon>
    </lineage>
</organism>
<keyword evidence="3" id="KW-1185">Reference proteome</keyword>
<feature type="transmembrane region" description="Helical" evidence="1">
    <location>
        <begin position="86"/>
        <end position="109"/>
    </location>
</feature>
<dbReference type="Proteomes" id="UP000000226">
    <property type="component" value="Chromosome 5"/>
</dbReference>
<gene>
    <name evidence="2" type="ORF">PHAVU_005G063000g</name>
</gene>
<evidence type="ECO:0008006" key="4">
    <source>
        <dbReference type="Google" id="ProtNLM"/>
    </source>
</evidence>
<evidence type="ECO:0000313" key="2">
    <source>
        <dbReference type="EMBL" id="ESW21343.1"/>
    </source>
</evidence>
<proteinExistence type="predicted"/>
<keyword evidence="1" id="KW-0472">Membrane</keyword>
<keyword evidence="1" id="KW-1133">Transmembrane helix</keyword>
<name>V7BWC1_PHAVU</name>
<dbReference type="Gramene" id="ESW21343">
    <property type="protein sequence ID" value="ESW21343"/>
    <property type="gene ID" value="PHAVU_005G063000g"/>
</dbReference>
<protein>
    <recommendedName>
        <fullName evidence="4">RNase H type-1 domain-containing protein</fullName>
    </recommendedName>
</protein>
<feature type="transmembrane region" description="Helical" evidence="1">
    <location>
        <begin position="195"/>
        <end position="216"/>
    </location>
</feature>
<dbReference type="OrthoDB" id="1938131at2759"/>
<reference evidence="3" key="1">
    <citation type="journal article" date="2014" name="Nat. Genet.">
        <title>A reference genome for common bean and genome-wide analysis of dual domestications.</title>
        <authorList>
            <person name="Schmutz J."/>
            <person name="McClean P.E."/>
            <person name="Mamidi S."/>
            <person name="Wu G.A."/>
            <person name="Cannon S.B."/>
            <person name="Grimwood J."/>
            <person name="Jenkins J."/>
            <person name="Shu S."/>
            <person name="Song Q."/>
            <person name="Chavarro C."/>
            <person name="Torres-Torres M."/>
            <person name="Geffroy V."/>
            <person name="Moghaddam S.M."/>
            <person name="Gao D."/>
            <person name="Abernathy B."/>
            <person name="Barry K."/>
            <person name="Blair M."/>
            <person name="Brick M.A."/>
            <person name="Chovatia M."/>
            <person name="Gepts P."/>
            <person name="Goodstein D.M."/>
            <person name="Gonzales M."/>
            <person name="Hellsten U."/>
            <person name="Hyten D.L."/>
            <person name="Jia G."/>
            <person name="Kelly J.D."/>
            <person name="Kudrna D."/>
            <person name="Lee R."/>
            <person name="Richard M.M."/>
            <person name="Miklas P.N."/>
            <person name="Osorno J.M."/>
            <person name="Rodrigues J."/>
            <person name="Thareau V."/>
            <person name="Urrea C.A."/>
            <person name="Wang M."/>
            <person name="Yu Y."/>
            <person name="Zhang M."/>
            <person name="Wing R.A."/>
            <person name="Cregan P.B."/>
            <person name="Rokhsar D.S."/>
            <person name="Jackson S.A."/>
        </authorList>
    </citation>
    <scope>NUCLEOTIDE SEQUENCE [LARGE SCALE GENOMIC DNA]</scope>
    <source>
        <strain evidence="3">cv. G19833</strain>
    </source>
</reference>
<sequence>MASTSFSKFDFLSLNDILQFLKFASSPLVKEIHVVVITNVLWMMWRLQNHLKINTDVASRGASRGYPNHVCGGIFKGSHGVYMGNFSLVLTNPFITKLLAIILAIEICVDRCYRCLWLECELCLGLSSFFFSSAYSSGGRWMKCLKSYDILDFKVSHIYCEGNCCDVRLANIEIDNNKLGSMWFNDLHSNLSLDFFVLAWVWVGSPCSCIIFLPFMQLSM</sequence>
<dbReference type="EMBL" id="CM002292">
    <property type="protein sequence ID" value="ESW21343.1"/>
    <property type="molecule type" value="Genomic_DNA"/>
</dbReference>